<name>A0A537LLN1_9BACT</name>
<organism evidence="3 4">
    <name type="scientific">Candidatus Segetimicrobium genomatis</name>
    <dbReference type="NCBI Taxonomy" id="2569760"/>
    <lineage>
        <taxon>Bacteria</taxon>
        <taxon>Bacillati</taxon>
        <taxon>Candidatus Sysuimicrobiota</taxon>
        <taxon>Candidatus Sysuimicrobiia</taxon>
        <taxon>Candidatus Sysuimicrobiales</taxon>
        <taxon>Candidatus Segetimicrobiaceae</taxon>
        <taxon>Candidatus Segetimicrobium</taxon>
    </lineage>
</organism>
<dbReference type="GO" id="GO:0008725">
    <property type="term" value="F:DNA-3-methyladenine glycosylase activity"/>
    <property type="evidence" value="ECO:0007669"/>
    <property type="project" value="TreeGrafter"/>
</dbReference>
<dbReference type="GO" id="GO:0006285">
    <property type="term" value="P:base-excision repair, AP site formation"/>
    <property type="evidence" value="ECO:0007669"/>
    <property type="project" value="TreeGrafter"/>
</dbReference>
<evidence type="ECO:0000313" key="4">
    <source>
        <dbReference type="Proteomes" id="UP000315217"/>
    </source>
</evidence>
<dbReference type="GO" id="GO:0032131">
    <property type="term" value="F:alkylated DNA binding"/>
    <property type="evidence" value="ECO:0007669"/>
    <property type="project" value="TreeGrafter"/>
</dbReference>
<keyword evidence="1" id="KW-0227">DNA damage</keyword>
<sequence>MFLIFQLRRLDVWPVSDYGVRKGYSLAYGLRDLLTPKELQGEGERFRPYRTVAAWYCWRAVHEARRAGNNAR</sequence>
<evidence type="ECO:0000256" key="1">
    <source>
        <dbReference type="ARBA" id="ARBA00022763"/>
    </source>
</evidence>
<protein>
    <recommendedName>
        <fullName evidence="5">DNA-3-methyladenine glycosylase 2 family protein</fullName>
    </recommendedName>
</protein>
<dbReference type="PANTHER" id="PTHR43003:SF5">
    <property type="entry name" value="DNA-3-METHYLADENINE GLYCOSYLASE"/>
    <property type="match status" value="1"/>
</dbReference>
<keyword evidence="2" id="KW-0234">DNA repair</keyword>
<gene>
    <name evidence="3" type="ORF">E6G98_11915</name>
</gene>
<evidence type="ECO:0000256" key="2">
    <source>
        <dbReference type="ARBA" id="ARBA00023204"/>
    </source>
</evidence>
<accession>A0A537LLN1</accession>
<dbReference type="GO" id="GO:0006307">
    <property type="term" value="P:DNA alkylation repair"/>
    <property type="evidence" value="ECO:0007669"/>
    <property type="project" value="TreeGrafter"/>
</dbReference>
<dbReference type="Proteomes" id="UP000315217">
    <property type="component" value="Unassembled WGS sequence"/>
</dbReference>
<comment type="caution">
    <text evidence="3">The sequence shown here is derived from an EMBL/GenBank/DDBJ whole genome shotgun (WGS) entry which is preliminary data.</text>
</comment>
<dbReference type="InterPro" id="IPR051912">
    <property type="entry name" value="Alkylbase_DNA_Glycosylase/TA"/>
</dbReference>
<evidence type="ECO:0008006" key="5">
    <source>
        <dbReference type="Google" id="ProtNLM"/>
    </source>
</evidence>
<dbReference type="InterPro" id="IPR011257">
    <property type="entry name" value="DNA_glycosylase"/>
</dbReference>
<dbReference type="GO" id="GO:0032993">
    <property type="term" value="C:protein-DNA complex"/>
    <property type="evidence" value="ECO:0007669"/>
    <property type="project" value="TreeGrafter"/>
</dbReference>
<dbReference type="GO" id="GO:0043916">
    <property type="term" value="F:DNA-7-methylguanine glycosylase activity"/>
    <property type="evidence" value="ECO:0007669"/>
    <property type="project" value="TreeGrafter"/>
</dbReference>
<proteinExistence type="predicted"/>
<reference evidence="3 4" key="1">
    <citation type="journal article" date="2019" name="Nat. Microbiol.">
        <title>Mediterranean grassland soil C-N compound turnover is dependent on rainfall and depth, and is mediated by genomically divergent microorganisms.</title>
        <authorList>
            <person name="Diamond S."/>
            <person name="Andeer P.F."/>
            <person name="Li Z."/>
            <person name="Crits-Christoph A."/>
            <person name="Burstein D."/>
            <person name="Anantharaman K."/>
            <person name="Lane K.R."/>
            <person name="Thomas B.C."/>
            <person name="Pan C."/>
            <person name="Northen T.R."/>
            <person name="Banfield J.F."/>
        </authorList>
    </citation>
    <scope>NUCLEOTIDE SEQUENCE [LARGE SCALE GENOMIC DNA]</scope>
    <source>
        <strain evidence="3">NP_1</strain>
    </source>
</reference>
<evidence type="ECO:0000313" key="3">
    <source>
        <dbReference type="EMBL" id="TMJ08577.1"/>
    </source>
</evidence>
<dbReference type="Gene3D" id="1.10.1670.40">
    <property type="match status" value="1"/>
</dbReference>
<dbReference type="EMBL" id="VBAI01000187">
    <property type="protein sequence ID" value="TMJ08577.1"/>
    <property type="molecule type" value="Genomic_DNA"/>
</dbReference>
<dbReference type="AlphaFoldDB" id="A0A537LLN1"/>
<dbReference type="SUPFAM" id="SSF48150">
    <property type="entry name" value="DNA-glycosylase"/>
    <property type="match status" value="1"/>
</dbReference>
<dbReference type="PANTHER" id="PTHR43003">
    <property type="entry name" value="DNA-3-METHYLADENINE GLYCOSYLASE"/>
    <property type="match status" value="1"/>
</dbReference>